<sequence>MAGSATSEFRVFGVSEHPELGGRGSIHPEFGCSRSRGPSFSGARSVREVSGPPSAPPRVVEVDLPWGEQAPSAQIRLFCGWIWRR</sequence>
<keyword evidence="3" id="KW-1185">Reference proteome</keyword>
<organism evidence="2 3">
    <name type="scientific">Oryza rufipogon</name>
    <name type="common">Brownbeard rice</name>
    <name type="synonym">Asian wild rice</name>
    <dbReference type="NCBI Taxonomy" id="4529"/>
    <lineage>
        <taxon>Eukaryota</taxon>
        <taxon>Viridiplantae</taxon>
        <taxon>Streptophyta</taxon>
        <taxon>Embryophyta</taxon>
        <taxon>Tracheophyta</taxon>
        <taxon>Spermatophyta</taxon>
        <taxon>Magnoliopsida</taxon>
        <taxon>Liliopsida</taxon>
        <taxon>Poales</taxon>
        <taxon>Poaceae</taxon>
        <taxon>BOP clade</taxon>
        <taxon>Oryzoideae</taxon>
        <taxon>Oryzeae</taxon>
        <taxon>Oryzinae</taxon>
        <taxon>Oryza</taxon>
    </lineage>
</organism>
<dbReference type="AlphaFoldDB" id="A0A0E0QQX3"/>
<evidence type="ECO:0000256" key="1">
    <source>
        <dbReference type="SAM" id="MobiDB-lite"/>
    </source>
</evidence>
<dbReference type="Proteomes" id="UP000008022">
    <property type="component" value="Unassembled WGS sequence"/>
</dbReference>
<protein>
    <submittedName>
        <fullName evidence="2">Uncharacterized protein</fullName>
    </submittedName>
</protein>
<proteinExistence type="predicted"/>
<dbReference type="EnsemblPlants" id="ORUFI09G09610.1">
    <property type="protein sequence ID" value="ORUFI09G09610.1"/>
    <property type="gene ID" value="ORUFI09G09610"/>
</dbReference>
<dbReference type="HOGENOM" id="CLU_2516629_0_0_1"/>
<feature type="region of interest" description="Disordered" evidence="1">
    <location>
        <begin position="20"/>
        <end position="58"/>
    </location>
</feature>
<reference evidence="2" key="2">
    <citation type="submission" date="2015-06" db="UniProtKB">
        <authorList>
            <consortium name="EnsemblPlants"/>
        </authorList>
    </citation>
    <scope>IDENTIFICATION</scope>
</reference>
<reference evidence="3" key="1">
    <citation type="submission" date="2013-06" db="EMBL/GenBank/DDBJ databases">
        <authorList>
            <person name="Zhao Q."/>
        </authorList>
    </citation>
    <scope>NUCLEOTIDE SEQUENCE</scope>
    <source>
        <strain evidence="3">cv. W1943</strain>
    </source>
</reference>
<accession>A0A0E0QQX3</accession>
<evidence type="ECO:0000313" key="3">
    <source>
        <dbReference type="Proteomes" id="UP000008022"/>
    </source>
</evidence>
<name>A0A0E0QQX3_ORYRU</name>
<evidence type="ECO:0000313" key="2">
    <source>
        <dbReference type="EnsemblPlants" id="ORUFI09G09610.1"/>
    </source>
</evidence>
<dbReference type="Gramene" id="ORUFI09G09610.1">
    <property type="protein sequence ID" value="ORUFI09G09610.1"/>
    <property type="gene ID" value="ORUFI09G09610"/>
</dbReference>